<dbReference type="Proteomes" id="UP001172386">
    <property type="component" value="Unassembled WGS sequence"/>
</dbReference>
<reference evidence="1" key="1">
    <citation type="submission" date="2022-10" db="EMBL/GenBank/DDBJ databases">
        <title>Culturing micro-colonial fungi from biological soil crusts in the Mojave desert and describing Neophaeococcomyces mojavensis, and introducing the new genera and species Taxawa tesnikishii.</title>
        <authorList>
            <person name="Kurbessoian T."/>
            <person name="Stajich J.E."/>
        </authorList>
    </citation>
    <scope>NUCLEOTIDE SEQUENCE</scope>
    <source>
        <strain evidence="1">JES_112</strain>
    </source>
</reference>
<protein>
    <submittedName>
        <fullName evidence="1">Uncharacterized protein</fullName>
    </submittedName>
</protein>
<name>A0ACC3A579_9EURO</name>
<keyword evidence="2" id="KW-1185">Reference proteome</keyword>
<gene>
    <name evidence="1" type="ORF">H2198_005574</name>
</gene>
<proteinExistence type="predicted"/>
<organism evidence="1 2">
    <name type="scientific">Neophaeococcomyces mojaviensis</name>
    <dbReference type="NCBI Taxonomy" id="3383035"/>
    <lineage>
        <taxon>Eukaryota</taxon>
        <taxon>Fungi</taxon>
        <taxon>Dikarya</taxon>
        <taxon>Ascomycota</taxon>
        <taxon>Pezizomycotina</taxon>
        <taxon>Eurotiomycetes</taxon>
        <taxon>Chaetothyriomycetidae</taxon>
        <taxon>Chaetothyriales</taxon>
        <taxon>Chaetothyriales incertae sedis</taxon>
        <taxon>Neophaeococcomyces</taxon>
    </lineage>
</organism>
<comment type="caution">
    <text evidence="1">The sequence shown here is derived from an EMBL/GenBank/DDBJ whole genome shotgun (WGS) entry which is preliminary data.</text>
</comment>
<evidence type="ECO:0000313" key="2">
    <source>
        <dbReference type="Proteomes" id="UP001172386"/>
    </source>
</evidence>
<dbReference type="EMBL" id="JAPDRQ010000093">
    <property type="protein sequence ID" value="KAJ9655573.1"/>
    <property type="molecule type" value="Genomic_DNA"/>
</dbReference>
<accession>A0ACC3A579</accession>
<sequence>MRCSFLGRDLPYIVPDFSHSHPGTPASSTVLTAVPTPTPTPTPWPEHVTSNRERLDPYSVNMTHLELFNNLFSSEFLSLEKSERSDVIPTTIYIKHALTTPYLMYQVLAASAFQLSIRTPKLRKFYREHATGLQNRAISLFNESNPVLEVSPTNYVQMFLFSSLVGVHLLCDTLHHEKDSLEGFIDSFTQCLNVNRGVLAVVNQCKHLLHEIELGPHLRMSKVLVQWTDASGSECDALQDLIIAADISPSSRKAYQDAVLHLQRVFDAQRAASGNEIRIPVVFAWPIIVSPDYVDLLRQRQAEALVILAHYAVMLHRGRNLWLFGQGGRFLIESICESLDLTWQQWLEFPKAALLEDLTA</sequence>
<evidence type="ECO:0000313" key="1">
    <source>
        <dbReference type="EMBL" id="KAJ9655573.1"/>
    </source>
</evidence>